<accession>A0ABQ6MHC7</accession>
<gene>
    <name evidence="1" type="ORF">TeGR_g3715</name>
</gene>
<dbReference type="Gene3D" id="1.25.10.10">
    <property type="entry name" value="Leucine-rich Repeat Variant"/>
    <property type="match status" value="1"/>
</dbReference>
<dbReference type="SUPFAM" id="SSF48371">
    <property type="entry name" value="ARM repeat"/>
    <property type="match status" value="1"/>
</dbReference>
<dbReference type="InterPro" id="IPR016024">
    <property type="entry name" value="ARM-type_fold"/>
</dbReference>
<sequence length="522" mass="56753">MSKAVVYTGWKGEDTQEDTGVTDVTIADGVAEIKKLAFRGCKNLRPKAAERDTAAQAAVLDTAAQAAEISPGAGDAKKGCAGQYADFVSELRASLFAASFPYCAELIRGLSAEMKAAPRDPAAADPQARRLAFAAEPGLLACLLRAVSTPVRRVALECLAAASDPPGCRRRVLDEPLLVSTLQDAFRDPKMPSGERAELMRTLANLAARAPLRAELAADAGFVAFLFDAVYLASPAEGARPDARESVGAVLEVLVKLLEDPASHGSIPEERFEPTLCYAFNFAASKVFKILEMVASNRSGLYQSSRSLVCTRLFVTNFLLAMQTRERDPEQHEEKLLQTFRVMAEMSRLEAGRAYLRDYTTLSGTMLVWEMTKFLKYADVRRMMLNVCTIGPLNTDAARVRGEGDPEDFVIDADQFGEGGPPPLHFLSRPLFHQAMIARGLIEASTDVAAFLPGALELAEKSRVGEAVLAMMRRTQAGIDRGICREGELGGGQELRTLTKTFRLEFKYTKGYAEHVGKDKAK</sequence>
<dbReference type="Proteomes" id="UP001165060">
    <property type="component" value="Unassembled WGS sequence"/>
</dbReference>
<protein>
    <submittedName>
        <fullName evidence="1">Uncharacterized protein</fullName>
    </submittedName>
</protein>
<dbReference type="EMBL" id="BRYB01000237">
    <property type="protein sequence ID" value="GMI25946.1"/>
    <property type="molecule type" value="Genomic_DNA"/>
</dbReference>
<organism evidence="1 2">
    <name type="scientific">Tetraparma gracilis</name>
    <dbReference type="NCBI Taxonomy" id="2962635"/>
    <lineage>
        <taxon>Eukaryota</taxon>
        <taxon>Sar</taxon>
        <taxon>Stramenopiles</taxon>
        <taxon>Ochrophyta</taxon>
        <taxon>Bolidophyceae</taxon>
        <taxon>Parmales</taxon>
        <taxon>Triparmaceae</taxon>
        <taxon>Tetraparma</taxon>
    </lineage>
</organism>
<dbReference type="InterPro" id="IPR011989">
    <property type="entry name" value="ARM-like"/>
</dbReference>
<name>A0ABQ6MHC7_9STRA</name>
<evidence type="ECO:0000313" key="1">
    <source>
        <dbReference type="EMBL" id="GMI25946.1"/>
    </source>
</evidence>
<proteinExistence type="predicted"/>
<keyword evidence="2" id="KW-1185">Reference proteome</keyword>
<reference evidence="1 2" key="1">
    <citation type="journal article" date="2023" name="Commun. Biol.">
        <title>Genome analysis of Parmales, the sister group of diatoms, reveals the evolutionary specialization of diatoms from phago-mixotrophs to photoautotrophs.</title>
        <authorList>
            <person name="Ban H."/>
            <person name="Sato S."/>
            <person name="Yoshikawa S."/>
            <person name="Yamada K."/>
            <person name="Nakamura Y."/>
            <person name="Ichinomiya M."/>
            <person name="Sato N."/>
            <person name="Blanc-Mathieu R."/>
            <person name="Endo H."/>
            <person name="Kuwata A."/>
            <person name="Ogata H."/>
        </authorList>
    </citation>
    <scope>NUCLEOTIDE SEQUENCE [LARGE SCALE GENOMIC DNA]</scope>
</reference>
<evidence type="ECO:0000313" key="2">
    <source>
        <dbReference type="Proteomes" id="UP001165060"/>
    </source>
</evidence>
<comment type="caution">
    <text evidence="1">The sequence shown here is derived from an EMBL/GenBank/DDBJ whole genome shotgun (WGS) entry which is preliminary data.</text>
</comment>